<gene>
    <name evidence="1" type="ORF">NIDE0173</name>
</gene>
<dbReference type="EMBL" id="FP929003">
    <property type="protein sequence ID" value="CBK39957.1"/>
    <property type="molecule type" value="Genomic_DNA"/>
</dbReference>
<dbReference type="AlphaFoldDB" id="D8P9P8"/>
<evidence type="ECO:0000313" key="1">
    <source>
        <dbReference type="EMBL" id="CBK39957.1"/>
    </source>
</evidence>
<protein>
    <submittedName>
        <fullName evidence="1">Uncharacterized protein</fullName>
    </submittedName>
</protein>
<keyword evidence="2" id="KW-1185">Reference proteome</keyword>
<name>D8P9P8_9BACT</name>
<accession>D8P9P8</accession>
<proteinExistence type="predicted"/>
<organism evidence="1 2">
    <name type="scientific">Nitrospira defluvii</name>
    <dbReference type="NCBI Taxonomy" id="330214"/>
    <lineage>
        <taxon>Bacteria</taxon>
        <taxon>Pseudomonadati</taxon>
        <taxon>Nitrospirota</taxon>
        <taxon>Nitrospiria</taxon>
        <taxon>Nitrospirales</taxon>
        <taxon>Nitrospiraceae</taxon>
        <taxon>Nitrospira</taxon>
    </lineage>
</organism>
<dbReference type="KEGG" id="nde:NIDE0173"/>
<dbReference type="Proteomes" id="UP000001660">
    <property type="component" value="Chromosome"/>
</dbReference>
<reference evidence="1 2" key="1">
    <citation type="journal article" date="2010" name="Proc. Natl. Acad. Sci. U.S.A.">
        <title>A Nitrospira metagenome illuminates the physiology and evolution of globally important nitrite-oxidizing bacteria.</title>
        <authorList>
            <person name="Lucker S."/>
            <person name="Wagner M."/>
            <person name="Maixner F."/>
            <person name="Pelletier E."/>
            <person name="Koch H."/>
            <person name="Vacherie B."/>
            <person name="Rattei T."/>
            <person name="Sinninghe Damste J."/>
            <person name="Spieck E."/>
            <person name="Le Paslier D."/>
            <person name="Daims H."/>
        </authorList>
    </citation>
    <scope>NUCLEOTIDE SEQUENCE [LARGE SCALE GENOMIC DNA]</scope>
</reference>
<evidence type="ECO:0000313" key="2">
    <source>
        <dbReference type="Proteomes" id="UP000001660"/>
    </source>
</evidence>
<sequence>MCHPLCTHLPQASPMTTPLPVSAWLGTIKTSRYPLDHALHSRSSLQLLTLSLDTPRAPHHYLVASLEVVSIVLGEHRTQ</sequence>
<dbReference type="HOGENOM" id="CLU_2599507_0_0_0"/>